<dbReference type="AlphaFoldDB" id="A0A3A4ADH8"/>
<dbReference type="InterPro" id="IPR024439">
    <property type="entry name" value="RNHCP"/>
</dbReference>
<dbReference type="OrthoDB" id="9809485at2"/>
<proteinExistence type="predicted"/>
<sequence>MLGAPLLPFDQEAPARSIQVSTTFPRVTETFDCVRCGLTVTTFGPDGERRHHCPACLHSRHVLDQAEGGPSECRAAMTPISIAAPRDGGWRVIHRCTRCGQLASAPVHADDNRLILVRMAVRPLAQPPFPLETLGNL</sequence>
<gene>
    <name evidence="2" type="ORF">D5H75_26265</name>
</gene>
<dbReference type="Pfam" id="PF12647">
    <property type="entry name" value="RNHCP"/>
    <property type="match status" value="1"/>
</dbReference>
<keyword evidence="3" id="KW-1185">Reference proteome</keyword>
<comment type="caution">
    <text evidence="2">The sequence shown here is derived from an EMBL/GenBank/DDBJ whole genome shotgun (WGS) entry which is preliminary data.</text>
</comment>
<feature type="domain" description="RNHCP" evidence="1">
    <location>
        <begin position="29"/>
        <end position="116"/>
    </location>
</feature>
<name>A0A3A4ADH8_9ACTN</name>
<evidence type="ECO:0000313" key="2">
    <source>
        <dbReference type="EMBL" id="RJL26491.1"/>
    </source>
</evidence>
<dbReference type="EMBL" id="QZEY01000012">
    <property type="protein sequence ID" value="RJL26491.1"/>
    <property type="molecule type" value="Genomic_DNA"/>
</dbReference>
<dbReference type="Proteomes" id="UP000265768">
    <property type="component" value="Unassembled WGS sequence"/>
</dbReference>
<reference evidence="2 3" key="1">
    <citation type="submission" date="2018-09" db="EMBL/GenBank/DDBJ databases">
        <title>YIM 75507 draft genome.</title>
        <authorList>
            <person name="Tang S."/>
            <person name="Feng Y."/>
        </authorList>
    </citation>
    <scope>NUCLEOTIDE SEQUENCE [LARGE SCALE GENOMIC DNA]</scope>
    <source>
        <strain evidence="2 3">YIM 75507</strain>
    </source>
</reference>
<evidence type="ECO:0000259" key="1">
    <source>
        <dbReference type="Pfam" id="PF12647"/>
    </source>
</evidence>
<accession>A0A3A4ADH8</accession>
<evidence type="ECO:0000313" key="3">
    <source>
        <dbReference type="Proteomes" id="UP000265768"/>
    </source>
</evidence>
<organism evidence="2 3">
    <name type="scientific">Bailinhaonella thermotolerans</name>
    <dbReference type="NCBI Taxonomy" id="1070861"/>
    <lineage>
        <taxon>Bacteria</taxon>
        <taxon>Bacillati</taxon>
        <taxon>Actinomycetota</taxon>
        <taxon>Actinomycetes</taxon>
        <taxon>Streptosporangiales</taxon>
        <taxon>Streptosporangiaceae</taxon>
        <taxon>Bailinhaonella</taxon>
    </lineage>
</organism>
<protein>
    <submittedName>
        <fullName evidence="2">RNHCP domain-containing protein</fullName>
    </submittedName>
</protein>